<dbReference type="Proteomes" id="UP000499080">
    <property type="component" value="Unassembled WGS sequence"/>
</dbReference>
<protein>
    <submittedName>
        <fullName evidence="1">Uncharacterized protein</fullName>
    </submittedName>
</protein>
<sequence length="102" mass="11625">MIHLSGWSQNWDGEKCCHAIWLGTVSQCMSKSKGPPTQLQLLTLMMTFHQAYSRTRSQRAPCRLDREMLQQYSFCSDRPIGFPFHRRTNPSLSSSLGASPYG</sequence>
<evidence type="ECO:0000313" key="2">
    <source>
        <dbReference type="Proteomes" id="UP000499080"/>
    </source>
</evidence>
<organism evidence="1 2">
    <name type="scientific">Araneus ventricosus</name>
    <name type="common">Orbweaver spider</name>
    <name type="synonym">Epeira ventricosa</name>
    <dbReference type="NCBI Taxonomy" id="182803"/>
    <lineage>
        <taxon>Eukaryota</taxon>
        <taxon>Metazoa</taxon>
        <taxon>Ecdysozoa</taxon>
        <taxon>Arthropoda</taxon>
        <taxon>Chelicerata</taxon>
        <taxon>Arachnida</taxon>
        <taxon>Araneae</taxon>
        <taxon>Araneomorphae</taxon>
        <taxon>Entelegynae</taxon>
        <taxon>Araneoidea</taxon>
        <taxon>Araneidae</taxon>
        <taxon>Araneus</taxon>
    </lineage>
</organism>
<dbReference type="AlphaFoldDB" id="A0A4Y2KLS7"/>
<name>A0A4Y2KLS7_ARAVE</name>
<gene>
    <name evidence="1" type="ORF">AVEN_206621_1</name>
</gene>
<comment type="caution">
    <text evidence="1">The sequence shown here is derived from an EMBL/GenBank/DDBJ whole genome shotgun (WGS) entry which is preliminary data.</text>
</comment>
<keyword evidence="2" id="KW-1185">Reference proteome</keyword>
<reference evidence="1 2" key="1">
    <citation type="journal article" date="2019" name="Sci. Rep.">
        <title>Orb-weaving spider Araneus ventricosus genome elucidates the spidroin gene catalogue.</title>
        <authorList>
            <person name="Kono N."/>
            <person name="Nakamura H."/>
            <person name="Ohtoshi R."/>
            <person name="Moran D.A.P."/>
            <person name="Shinohara A."/>
            <person name="Yoshida Y."/>
            <person name="Fujiwara M."/>
            <person name="Mori M."/>
            <person name="Tomita M."/>
            <person name="Arakawa K."/>
        </authorList>
    </citation>
    <scope>NUCLEOTIDE SEQUENCE [LARGE SCALE GENOMIC DNA]</scope>
</reference>
<proteinExistence type="predicted"/>
<dbReference type="EMBL" id="BGPR01004727">
    <property type="protein sequence ID" value="GBN02706.1"/>
    <property type="molecule type" value="Genomic_DNA"/>
</dbReference>
<accession>A0A4Y2KLS7</accession>
<evidence type="ECO:0000313" key="1">
    <source>
        <dbReference type="EMBL" id="GBN02706.1"/>
    </source>
</evidence>